<evidence type="ECO:0000313" key="3">
    <source>
        <dbReference type="Proteomes" id="UP001419268"/>
    </source>
</evidence>
<sequence length="49" mass="5754">MLGWENRVEQSPTQRSAPRSQYRGRSIALARNRCRDDSLTPLSYHHLSR</sequence>
<dbReference type="Proteomes" id="UP001419268">
    <property type="component" value="Unassembled WGS sequence"/>
</dbReference>
<dbReference type="EMBL" id="JBBNAG010000006">
    <property type="protein sequence ID" value="KAK9125305.1"/>
    <property type="molecule type" value="Genomic_DNA"/>
</dbReference>
<organism evidence="2 3">
    <name type="scientific">Stephania cephalantha</name>
    <dbReference type="NCBI Taxonomy" id="152367"/>
    <lineage>
        <taxon>Eukaryota</taxon>
        <taxon>Viridiplantae</taxon>
        <taxon>Streptophyta</taxon>
        <taxon>Embryophyta</taxon>
        <taxon>Tracheophyta</taxon>
        <taxon>Spermatophyta</taxon>
        <taxon>Magnoliopsida</taxon>
        <taxon>Ranunculales</taxon>
        <taxon>Menispermaceae</taxon>
        <taxon>Menispermoideae</taxon>
        <taxon>Cissampelideae</taxon>
        <taxon>Stephania</taxon>
    </lineage>
</organism>
<accession>A0AAP0P1D9</accession>
<keyword evidence="3" id="KW-1185">Reference proteome</keyword>
<feature type="region of interest" description="Disordered" evidence="1">
    <location>
        <begin position="1"/>
        <end position="29"/>
    </location>
</feature>
<name>A0AAP0P1D9_9MAGN</name>
<feature type="compositionally biased region" description="Polar residues" evidence="1">
    <location>
        <begin position="9"/>
        <end position="19"/>
    </location>
</feature>
<comment type="caution">
    <text evidence="2">The sequence shown here is derived from an EMBL/GenBank/DDBJ whole genome shotgun (WGS) entry which is preliminary data.</text>
</comment>
<evidence type="ECO:0000256" key="1">
    <source>
        <dbReference type="SAM" id="MobiDB-lite"/>
    </source>
</evidence>
<dbReference type="AlphaFoldDB" id="A0AAP0P1D9"/>
<reference evidence="2 3" key="1">
    <citation type="submission" date="2024-01" db="EMBL/GenBank/DDBJ databases">
        <title>Genome assemblies of Stephania.</title>
        <authorList>
            <person name="Yang L."/>
        </authorList>
    </citation>
    <scope>NUCLEOTIDE SEQUENCE [LARGE SCALE GENOMIC DNA]</scope>
    <source>
        <strain evidence="2">JXDWG</strain>
        <tissue evidence="2">Leaf</tissue>
    </source>
</reference>
<protein>
    <submittedName>
        <fullName evidence="2">Uncharacterized protein</fullName>
    </submittedName>
</protein>
<evidence type="ECO:0000313" key="2">
    <source>
        <dbReference type="EMBL" id="KAK9125305.1"/>
    </source>
</evidence>
<gene>
    <name evidence="2" type="ORF">Scep_014151</name>
</gene>
<proteinExistence type="predicted"/>